<dbReference type="Proteomes" id="UP000286287">
    <property type="component" value="Unassembled WGS sequence"/>
</dbReference>
<name>A0A418VGY6_9DEIO</name>
<dbReference type="Pfam" id="PF10134">
    <property type="entry name" value="RPA"/>
    <property type="match status" value="1"/>
</dbReference>
<reference evidence="1 2" key="1">
    <citation type="submission" date="2018-09" db="EMBL/GenBank/DDBJ databases">
        <authorList>
            <person name="Zhu H."/>
        </authorList>
    </citation>
    <scope>NUCLEOTIDE SEQUENCE [LARGE SCALE GENOMIC DNA]</scope>
    <source>
        <strain evidence="1 2">K2S05-167</strain>
    </source>
</reference>
<dbReference type="EMBL" id="QYUJ01000006">
    <property type="protein sequence ID" value="RJF75292.1"/>
    <property type="molecule type" value="Genomic_DNA"/>
</dbReference>
<evidence type="ECO:0000313" key="2">
    <source>
        <dbReference type="Proteomes" id="UP000286287"/>
    </source>
</evidence>
<gene>
    <name evidence="1" type="ORF">D3875_02000</name>
</gene>
<comment type="caution">
    <text evidence="1">The sequence shown here is derived from an EMBL/GenBank/DDBJ whole genome shotgun (WGS) entry which is preliminary data.</text>
</comment>
<accession>A0A418VGY6</accession>
<dbReference type="InterPro" id="IPR018777">
    <property type="entry name" value="Replication_initiator_prot_A"/>
</dbReference>
<dbReference type="AlphaFoldDB" id="A0A418VGY6"/>
<dbReference type="OrthoDB" id="73210at2"/>
<organism evidence="1 2">
    <name type="scientific">Deinococcus cavernae</name>
    <dbReference type="NCBI Taxonomy" id="2320857"/>
    <lineage>
        <taxon>Bacteria</taxon>
        <taxon>Thermotogati</taxon>
        <taxon>Deinococcota</taxon>
        <taxon>Deinococci</taxon>
        <taxon>Deinococcales</taxon>
        <taxon>Deinococcaceae</taxon>
        <taxon>Deinococcus</taxon>
    </lineage>
</organism>
<sequence length="469" mass="52826">MPRKPAKTLVAPKPYTELIRLDEANVGRLGLISIQERIPDDYTSWTVDFLVEGRPARLTCESVPRYGGVPHGLEGDIASAIILMFHEQDCPPDGVIRTTAYQLLKLAGLDASGRYYKALKLSLFRLRTATYFASEAWREHPKGNWTTVTFNYLDGLEFTSQREEQELSGASAILIRLAQPIVRSIRAEYVKPLDVEFLTSLNRPLTRALYRLLDARRYDPLQPQLPHSAYTVNVNEWGEACKIVDPRTNKIRATLQGAHEELIERGYLRNVDYVGRGKKQVMTYLFADHHSAFKRPPTPLVQQLLDLKVSLAGAWKLVDEFGEERVGQRIARYKHLVERGYQAKNKSGLLVDIIQDNGGKYGDDAEDPTEVKGSSEAAPAKAAYMPTLMEAAELPLSLEERVERAMKTIQFLLRERLSTREYALLRACLIVQKPAPEKAAKLVSQAKAQGQLDQVTDELLHYIASAPLN</sequence>
<evidence type="ECO:0000313" key="1">
    <source>
        <dbReference type="EMBL" id="RJF75292.1"/>
    </source>
</evidence>
<keyword evidence="2" id="KW-1185">Reference proteome</keyword>
<protein>
    <submittedName>
        <fullName evidence="1">Plasmid replication initiator protein</fullName>
    </submittedName>
</protein>
<proteinExistence type="predicted"/>
<dbReference type="RefSeq" id="WP_119760590.1">
    <property type="nucleotide sequence ID" value="NZ_QYUJ01000006.1"/>
</dbReference>